<sequence>MCRVRGQLQIGVGRARSDVHAVRHRGRDQRGGHGLGLPAKRIEAPDGQPAGWEARDGTVRAESRVPVETVEVRRVDVVLARGVRATGQGGEQG</sequence>
<evidence type="ECO:0000256" key="1">
    <source>
        <dbReference type="SAM" id="MobiDB-lite"/>
    </source>
</evidence>
<keyword evidence="3" id="KW-1185">Reference proteome</keyword>
<name>A0ABP8XRF2_9PSEU</name>
<protein>
    <submittedName>
        <fullName evidence="2">Uncharacterized protein</fullName>
    </submittedName>
</protein>
<gene>
    <name evidence="2" type="ORF">GCM10023215_61970</name>
</gene>
<comment type="caution">
    <text evidence="2">The sequence shown here is derived from an EMBL/GenBank/DDBJ whole genome shotgun (WGS) entry which is preliminary data.</text>
</comment>
<dbReference type="Proteomes" id="UP001500325">
    <property type="component" value="Unassembled WGS sequence"/>
</dbReference>
<evidence type="ECO:0000313" key="2">
    <source>
        <dbReference type="EMBL" id="GAA4711317.1"/>
    </source>
</evidence>
<reference evidence="3" key="1">
    <citation type="journal article" date="2019" name="Int. J. Syst. Evol. Microbiol.">
        <title>The Global Catalogue of Microorganisms (GCM) 10K type strain sequencing project: providing services to taxonomists for standard genome sequencing and annotation.</title>
        <authorList>
            <consortium name="The Broad Institute Genomics Platform"/>
            <consortium name="The Broad Institute Genome Sequencing Center for Infectious Disease"/>
            <person name="Wu L."/>
            <person name="Ma J."/>
        </authorList>
    </citation>
    <scope>NUCLEOTIDE SEQUENCE [LARGE SCALE GENOMIC DNA]</scope>
    <source>
        <strain evidence="3">JCM 18055</strain>
    </source>
</reference>
<accession>A0ABP8XRF2</accession>
<feature type="region of interest" description="Disordered" evidence="1">
    <location>
        <begin position="16"/>
        <end position="53"/>
    </location>
</feature>
<evidence type="ECO:0000313" key="3">
    <source>
        <dbReference type="Proteomes" id="UP001500325"/>
    </source>
</evidence>
<organism evidence="2 3">
    <name type="scientific">Pseudonocardia yuanmonensis</name>
    <dbReference type="NCBI Taxonomy" id="1095914"/>
    <lineage>
        <taxon>Bacteria</taxon>
        <taxon>Bacillati</taxon>
        <taxon>Actinomycetota</taxon>
        <taxon>Actinomycetes</taxon>
        <taxon>Pseudonocardiales</taxon>
        <taxon>Pseudonocardiaceae</taxon>
        <taxon>Pseudonocardia</taxon>
    </lineage>
</organism>
<dbReference type="EMBL" id="BAABIC010000031">
    <property type="protein sequence ID" value="GAA4711317.1"/>
    <property type="molecule type" value="Genomic_DNA"/>
</dbReference>
<proteinExistence type="predicted"/>